<dbReference type="PANTHER" id="PTHR37027:SF2">
    <property type="entry name" value="CHROMOSOME UNDETERMINED SCAFFOLD_148, WHOLE GENOME SHOTGUN SEQUENCE"/>
    <property type="match status" value="1"/>
</dbReference>
<accession>A0A077ZSF6</accession>
<sequence length="241" mass="27989">MLSKQSPICKPLPSLEHLDNSNNTIQVLVSIELNFISTMIDSKIFSAINEKLSKTQASIRQQDQNDTTISKIGQLEIMDSRLMTIDGSINSVQDKYQKKFNEYKEQLIEEDKQYKEQLAEIKAQEIKSLEQKVFERFDQEAANDFPKLQEEIRNESNDREELDNTLIKKINEESQKLVETIQGEKKAREETEESILELLRDMVNRIKAELENEKKERESSEETLLSLLEETCTKLNTATLI</sequence>
<evidence type="ECO:0000256" key="1">
    <source>
        <dbReference type="SAM" id="Coils"/>
    </source>
</evidence>
<dbReference type="Proteomes" id="UP000039865">
    <property type="component" value="Unassembled WGS sequence"/>
</dbReference>
<proteinExistence type="predicted"/>
<dbReference type="AlphaFoldDB" id="A0A077ZSF6"/>
<dbReference type="InParanoid" id="A0A077ZSF6"/>
<dbReference type="PANTHER" id="PTHR37027">
    <property type="entry name" value="KDE4"/>
    <property type="match status" value="1"/>
</dbReference>
<name>A0A077ZSF6_STYLE</name>
<dbReference type="InterPro" id="IPR038835">
    <property type="entry name" value="Giardin_beta-like"/>
</dbReference>
<evidence type="ECO:0000313" key="2">
    <source>
        <dbReference type="EMBL" id="CDW72479.1"/>
    </source>
</evidence>
<protein>
    <submittedName>
        <fullName evidence="2">Uncharacterized protein</fullName>
    </submittedName>
</protein>
<gene>
    <name evidence="2" type="primary">Contig4675.g4991</name>
    <name evidence="2" type="ORF">STYLEM_1439</name>
</gene>
<dbReference type="EMBL" id="CCKQ01001374">
    <property type="protein sequence ID" value="CDW72479.1"/>
    <property type="molecule type" value="Genomic_DNA"/>
</dbReference>
<dbReference type="SUPFAM" id="SSF69989">
    <property type="entry name" value="C-terminal domain of PLC-beta"/>
    <property type="match status" value="1"/>
</dbReference>
<organism evidence="2 3">
    <name type="scientific">Stylonychia lemnae</name>
    <name type="common">Ciliate</name>
    <dbReference type="NCBI Taxonomy" id="5949"/>
    <lineage>
        <taxon>Eukaryota</taxon>
        <taxon>Sar</taxon>
        <taxon>Alveolata</taxon>
        <taxon>Ciliophora</taxon>
        <taxon>Intramacronucleata</taxon>
        <taxon>Spirotrichea</taxon>
        <taxon>Stichotrichia</taxon>
        <taxon>Sporadotrichida</taxon>
        <taxon>Oxytrichidae</taxon>
        <taxon>Stylonychinae</taxon>
        <taxon>Stylonychia</taxon>
    </lineage>
</organism>
<reference evidence="2 3" key="1">
    <citation type="submission" date="2014-06" db="EMBL/GenBank/DDBJ databases">
        <authorList>
            <person name="Swart Estienne"/>
        </authorList>
    </citation>
    <scope>NUCLEOTIDE SEQUENCE [LARGE SCALE GENOMIC DNA]</scope>
    <source>
        <strain evidence="2 3">130c</strain>
    </source>
</reference>
<dbReference type="OMA" id="FNEYKEQ"/>
<feature type="coiled-coil region" evidence="1">
    <location>
        <begin position="93"/>
        <end position="230"/>
    </location>
</feature>
<keyword evidence="1" id="KW-0175">Coiled coil</keyword>
<dbReference type="OrthoDB" id="298686at2759"/>
<evidence type="ECO:0000313" key="3">
    <source>
        <dbReference type="Proteomes" id="UP000039865"/>
    </source>
</evidence>
<keyword evidence="3" id="KW-1185">Reference proteome</keyword>